<gene>
    <name evidence="10" type="ORF">FisN_1Lh479</name>
</gene>
<dbReference type="PROSITE" id="PS51620">
    <property type="entry name" value="SAM_TRM61"/>
    <property type="match status" value="1"/>
</dbReference>
<comment type="subcellular location">
    <subcellularLocation>
        <location evidence="1">Nucleus</location>
    </subcellularLocation>
</comment>
<keyword evidence="11" id="KW-1185">Reference proteome</keyword>
<dbReference type="SUPFAM" id="SSF53335">
    <property type="entry name" value="S-adenosyl-L-methionine-dependent methyltransferases"/>
    <property type="match status" value="1"/>
</dbReference>
<dbReference type="GO" id="GO:0005634">
    <property type="term" value="C:nucleus"/>
    <property type="evidence" value="ECO:0007669"/>
    <property type="project" value="UniProtKB-SubCell"/>
</dbReference>
<organism evidence="10 11">
    <name type="scientific">Fistulifera solaris</name>
    <name type="common">Oleaginous diatom</name>
    <dbReference type="NCBI Taxonomy" id="1519565"/>
    <lineage>
        <taxon>Eukaryota</taxon>
        <taxon>Sar</taxon>
        <taxon>Stramenopiles</taxon>
        <taxon>Ochrophyta</taxon>
        <taxon>Bacillariophyta</taxon>
        <taxon>Bacillariophyceae</taxon>
        <taxon>Bacillariophycidae</taxon>
        <taxon>Naviculales</taxon>
        <taxon>Naviculaceae</taxon>
        <taxon>Fistulifera</taxon>
    </lineage>
</organism>
<evidence type="ECO:0000256" key="8">
    <source>
        <dbReference type="SAM" id="MobiDB-lite"/>
    </source>
</evidence>
<dbReference type="EC" id="2.1.1.220" evidence="2"/>
<dbReference type="Gene3D" id="3.40.50.150">
    <property type="entry name" value="Vaccinia Virus protein VP39"/>
    <property type="match status" value="1"/>
</dbReference>
<evidence type="ECO:0000256" key="4">
    <source>
        <dbReference type="ARBA" id="ARBA00022679"/>
    </source>
</evidence>
<keyword evidence="7" id="KW-0539">Nucleus</keyword>
<reference evidence="10 11" key="1">
    <citation type="journal article" date="2015" name="Plant Cell">
        <title>Oil accumulation by the oleaginous diatom Fistulifera solaris as revealed by the genome and transcriptome.</title>
        <authorList>
            <person name="Tanaka T."/>
            <person name="Maeda Y."/>
            <person name="Veluchamy A."/>
            <person name="Tanaka M."/>
            <person name="Abida H."/>
            <person name="Marechal E."/>
            <person name="Bowler C."/>
            <person name="Muto M."/>
            <person name="Sunaga Y."/>
            <person name="Tanaka M."/>
            <person name="Yoshino T."/>
            <person name="Taniguchi T."/>
            <person name="Fukuda Y."/>
            <person name="Nemoto M."/>
            <person name="Matsumoto M."/>
            <person name="Wong P.S."/>
            <person name="Aburatani S."/>
            <person name="Fujibuchi W."/>
        </authorList>
    </citation>
    <scope>NUCLEOTIDE SEQUENCE [LARGE SCALE GENOMIC DNA]</scope>
    <source>
        <strain evidence="10 11">JPCC DA0580</strain>
    </source>
</reference>
<dbReference type="InterPro" id="IPR029063">
    <property type="entry name" value="SAM-dependent_MTases_sf"/>
</dbReference>
<keyword evidence="4 10" id="KW-0808">Transferase</keyword>
<keyword evidence="6" id="KW-0819">tRNA processing</keyword>
<feature type="compositionally biased region" description="Acidic residues" evidence="8">
    <location>
        <begin position="366"/>
        <end position="389"/>
    </location>
</feature>
<evidence type="ECO:0000256" key="2">
    <source>
        <dbReference type="ARBA" id="ARBA00012796"/>
    </source>
</evidence>
<dbReference type="GO" id="GO:0030488">
    <property type="term" value="P:tRNA methylation"/>
    <property type="evidence" value="ECO:0007669"/>
    <property type="project" value="InterPro"/>
</dbReference>
<dbReference type="FunCoup" id="A0A1Z5K161">
    <property type="interactions" value="291"/>
</dbReference>
<evidence type="ECO:0000256" key="5">
    <source>
        <dbReference type="ARBA" id="ARBA00022691"/>
    </source>
</evidence>
<dbReference type="OrthoDB" id="1925287at2759"/>
<keyword evidence="3 10" id="KW-0489">Methyltransferase</keyword>
<protein>
    <recommendedName>
        <fullName evidence="2">tRNA (adenine(58)-N(1))-methyltransferase</fullName>
        <ecNumber evidence="2">2.1.1.220</ecNumber>
    </recommendedName>
</protein>
<dbReference type="EMBL" id="BDSP01000141">
    <property type="protein sequence ID" value="GAX20040.1"/>
    <property type="molecule type" value="Genomic_DNA"/>
</dbReference>
<dbReference type="InterPro" id="IPR049470">
    <property type="entry name" value="TRM61_C"/>
</dbReference>
<evidence type="ECO:0000313" key="10">
    <source>
        <dbReference type="EMBL" id="GAX20040.1"/>
    </source>
</evidence>
<feature type="region of interest" description="Disordered" evidence="8">
    <location>
        <begin position="355"/>
        <end position="389"/>
    </location>
</feature>
<sequence length="422" mass="47239">MDFARPHVIKQSIVSTSNIRVVNTEEPHASEDHQKAVTSREELDQMVVRASNQATRDLILASYPVELRDDRFADASLYTERSIPRKETIQVGDLVVIMESFDRLTFAYIEEKGMYSNRHGHFSHKDFIGKPFGSKVRSRNNQGYGFCFLLKPTPELWARSLTHRTQIVHELDQSQIIFQLYLRPNMTVVESGTGSGAMSHAILRTIAPHGKLHTYEFNKMRADTARNEFEKNGVSHLVTVHHRDVCAKIEAEAGFDLPPCSVDAVFLDLPEPWHAVPHAAKVLKPNARIASYSPCVEQTQRTVEAMKKAGFHSMKTMEYRLQEHYVDEIEYKSPPKAKRPKFEAHDNEARIMSASAAGSASGNGEQSDDLSDEVETGDDGELAGDEMGEGNEIKAKMVVARPFASMRGHSAFLTFATAGLHA</sequence>
<dbReference type="Gene3D" id="3.10.330.20">
    <property type="match status" value="1"/>
</dbReference>
<dbReference type="PANTHER" id="PTHR12133:SF2">
    <property type="entry name" value="TRNA (ADENINE(58)-N(1))-METHYLTRANSFERASE CATALYTIC SUBUNIT TRMT61A"/>
    <property type="match status" value="1"/>
</dbReference>
<evidence type="ECO:0000256" key="6">
    <source>
        <dbReference type="ARBA" id="ARBA00022694"/>
    </source>
</evidence>
<feature type="domain" description="tRNA (adenine(58)-N(1))-methyltransferase catalytic subunit TRM61 C-terminal" evidence="9">
    <location>
        <begin position="145"/>
        <end position="417"/>
    </location>
</feature>
<evidence type="ECO:0000256" key="1">
    <source>
        <dbReference type="ARBA" id="ARBA00004123"/>
    </source>
</evidence>
<name>A0A1Z5K161_FISSO</name>
<comment type="caution">
    <text evidence="10">The sequence shown here is derived from an EMBL/GenBank/DDBJ whole genome shotgun (WGS) entry which is preliminary data.</text>
</comment>
<evidence type="ECO:0000256" key="7">
    <source>
        <dbReference type="ARBA" id="ARBA00023242"/>
    </source>
</evidence>
<dbReference type="InParanoid" id="A0A1Z5K161"/>
<dbReference type="InterPro" id="IPR014816">
    <property type="entry name" value="tRNA_MeTrfase_Gcd14"/>
</dbReference>
<dbReference type="PANTHER" id="PTHR12133">
    <property type="entry name" value="TRNA (ADENINE(58)-N(1))-METHYLTRANSFERASE"/>
    <property type="match status" value="1"/>
</dbReference>
<dbReference type="GO" id="GO:0031515">
    <property type="term" value="C:tRNA (m1A) methyltransferase complex"/>
    <property type="evidence" value="ECO:0007669"/>
    <property type="project" value="InterPro"/>
</dbReference>
<dbReference type="Pfam" id="PF08704">
    <property type="entry name" value="GCD14"/>
    <property type="match status" value="1"/>
</dbReference>
<proteinExistence type="predicted"/>
<evidence type="ECO:0000256" key="3">
    <source>
        <dbReference type="ARBA" id="ARBA00022603"/>
    </source>
</evidence>
<evidence type="ECO:0000313" key="11">
    <source>
        <dbReference type="Proteomes" id="UP000198406"/>
    </source>
</evidence>
<dbReference type="AlphaFoldDB" id="A0A1Z5K161"/>
<dbReference type="Proteomes" id="UP000198406">
    <property type="component" value="Unassembled WGS sequence"/>
</dbReference>
<keyword evidence="5" id="KW-0949">S-adenosyl-L-methionine</keyword>
<accession>A0A1Z5K161</accession>
<dbReference type="GO" id="GO:0160107">
    <property type="term" value="F:tRNA (adenine(58)-N1)-methyltransferase activity"/>
    <property type="evidence" value="ECO:0007669"/>
    <property type="project" value="UniProtKB-EC"/>
</dbReference>
<evidence type="ECO:0000259" key="9">
    <source>
        <dbReference type="Pfam" id="PF08704"/>
    </source>
</evidence>